<dbReference type="EMBL" id="CP018135">
    <property type="protein sequence ID" value="APF39758.1"/>
    <property type="molecule type" value="Genomic_DNA"/>
</dbReference>
<dbReference type="KEGG" id="nae:BHE16_00545"/>
<feature type="transmembrane region" description="Helical" evidence="1">
    <location>
        <begin position="66"/>
        <end position="84"/>
    </location>
</feature>
<evidence type="ECO:0000313" key="2">
    <source>
        <dbReference type="EMBL" id="APF39758.1"/>
    </source>
</evidence>
<proteinExistence type="predicted"/>
<keyword evidence="1" id="KW-0812">Transmembrane</keyword>
<feature type="transmembrane region" description="Helical" evidence="1">
    <location>
        <begin position="7"/>
        <end position="25"/>
    </location>
</feature>
<gene>
    <name evidence="2" type="ORF">BHE16_00545</name>
</gene>
<dbReference type="STRING" id="556325.BHE16_00545"/>
<name>A0A1L2ZL71_9MICC</name>
<evidence type="ECO:0000313" key="3">
    <source>
        <dbReference type="Proteomes" id="UP000183530"/>
    </source>
</evidence>
<evidence type="ECO:0008006" key="4">
    <source>
        <dbReference type="Google" id="ProtNLM"/>
    </source>
</evidence>
<accession>A0A1L2ZL71</accession>
<organism evidence="2 3">
    <name type="scientific">Neomicrococcus aestuarii</name>
    <dbReference type="NCBI Taxonomy" id="556325"/>
    <lineage>
        <taxon>Bacteria</taxon>
        <taxon>Bacillati</taxon>
        <taxon>Actinomycetota</taxon>
        <taxon>Actinomycetes</taxon>
        <taxon>Micrococcales</taxon>
        <taxon>Micrococcaceae</taxon>
        <taxon>Neomicrococcus</taxon>
    </lineage>
</organism>
<feature type="transmembrane region" description="Helical" evidence="1">
    <location>
        <begin position="37"/>
        <end position="54"/>
    </location>
</feature>
<dbReference type="AlphaFoldDB" id="A0A1L2ZL71"/>
<keyword evidence="3" id="KW-1185">Reference proteome</keyword>
<evidence type="ECO:0000256" key="1">
    <source>
        <dbReference type="SAM" id="Phobius"/>
    </source>
</evidence>
<dbReference type="RefSeq" id="WP_071893232.1">
    <property type="nucleotide sequence ID" value="NZ_CP018135.1"/>
</dbReference>
<feature type="transmembrane region" description="Helical" evidence="1">
    <location>
        <begin position="96"/>
        <end position="115"/>
    </location>
</feature>
<sequence>MEFLKLILVLLHFIGAAALVGGWLSNFKTPTVTNWQFYGAIIQLVTGLLLVGLIEMGDGQLNHVKIGVKLVLAIGVFVAALIGWRKARAGQEVSTGLAHGTGGTALIAMAVAVLWR</sequence>
<keyword evidence="1" id="KW-1133">Transmembrane helix</keyword>
<keyword evidence="1" id="KW-0472">Membrane</keyword>
<dbReference type="OrthoDB" id="3830423at2"/>
<protein>
    <recommendedName>
        <fullName evidence="4">Fe-S protein</fullName>
    </recommendedName>
</protein>
<dbReference type="Proteomes" id="UP000183530">
    <property type="component" value="Chromosome"/>
</dbReference>
<reference evidence="2 3" key="1">
    <citation type="submission" date="2016-11" db="EMBL/GenBank/DDBJ databases">
        <title>Genome sequencing of Zhihengliuella aestuarii B18 antagonistic to Plasmodiophora brassicae.</title>
        <authorList>
            <person name="Luo Y."/>
        </authorList>
    </citation>
    <scope>NUCLEOTIDE SEQUENCE [LARGE SCALE GENOMIC DNA]</scope>
    <source>
        <strain evidence="2 3">B18</strain>
    </source>
</reference>